<evidence type="ECO:0000313" key="6">
    <source>
        <dbReference type="Proteomes" id="UP000007161"/>
    </source>
</evidence>
<reference evidence="5 6" key="1">
    <citation type="journal article" date="2012" name="J. Bacteriol.">
        <title>Complete Genome Sequence of the Thermophilic, Piezophilic, Heterotrophic Bacterium Marinitoga piezophila KA3.</title>
        <authorList>
            <person name="Lucas S."/>
            <person name="Han J."/>
            <person name="Lapidus A."/>
            <person name="Cheng J.F."/>
            <person name="Goodwin L.A."/>
            <person name="Pitluck S."/>
            <person name="Peters L."/>
            <person name="Mikhailova N."/>
            <person name="Teshima H."/>
            <person name="Detter J.C."/>
            <person name="Han C."/>
            <person name="Tapia R."/>
            <person name="Land M."/>
            <person name="Hauser L."/>
            <person name="Kyrpides N.C."/>
            <person name="Ivanova N."/>
            <person name="Pagani I."/>
            <person name="Vannier P."/>
            <person name="Oger P."/>
            <person name="Bartlett D.H."/>
            <person name="Noll K.M."/>
            <person name="Woyke T."/>
            <person name="Jebbar M."/>
        </authorList>
    </citation>
    <scope>NUCLEOTIDE SEQUENCE [LARGE SCALE GENOMIC DNA]</scope>
    <source>
        <strain evidence="6">DSM 14283 / JCM 11233 / KA3</strain>
    </source>
</reference>
<dbReference type="InterPro" id="IPR046335">
    <property type="entry name" value="LacI/GalR-like_sensor"/>
</dbReference>
<dbReference type="PROSITE" id="PS00356">
    <property type="entry name" value="HTH_LACI_1"/>
    <property type="match status" value="1"/>
</dbReference>
<dbReference type="PROSITE" id="PS50932">
    <property type="entry name" value="HTH_LACI_2"/>
    <property type="match status" value="1"/>
</dbReference>
<dbReference type="OrthoDB" id="47944at2"/>
<dbReference type="Proteomes" id="UP000007161">
    <property type="component" value="Chromosome"/>
</dbReference>
<keyword evidence="2" id="KW-0238">DNA-binding</keyword>
<dbReference type="GO" id="GO:0000976">
    <property type="term" value="F:transcription cis-regulatory region binding"/>
    <property type="evidence" value="ECO:0007669"/>
    <property type="project" value="TreeGrafter"/>
</dbReference>
<dbReference type="PANTHER" id="PTHR30146">
    <property type="entry name" value="LACI-RELATED TRANSCRIPTIONAL REPRESSOR"/>
    <property type="match status" value="1"/>
</dbReference>
<evidence type="ECO:0000313" key="5">
    <source>
        <dbReference type="EMBL" id="AEX85443.1"/>
    </source>
</evidence>
<dbReference type="Pfam" id="PF00356">
    <property type="entry name" value="LacI"/>
    <property type="match status" value="1"/>
</dbReference>
<proteinExistence type="predicted"/>
<evidence type="ECO:0000259" key="4">
    <source>
        <dbReference type="PROSITE" id="PS50932"/>
    </source>
</evidence>
<dbReference type="HOGENOM" id="CLU_037628_6_1_0"/>
<keyword evidence="3" id="KW-0804">Transcription</keyword>
<organism evidence="5 6">
    <name type="scientific">Marinitoga piezophila (strain DSM 14283 / JCM 11233 / KA3)</name>
    <dbReference type="NCBI Taxonomy" id="443254"/>
    <lineage>
        <taxon>Bacteria</taxon>
        <taxon>Thermotogati</taxon>
        <taxon>Thermotogota</taxon>
        <taxon>Thermotogae</taxon>
        <taxon>Petrotogales</taxon>
        <taxon>Petrotogaceae</taxon>
        <taxon>Marinitoga</taxon>
    </lineage>
</organism>
<dbReference type="InterPro" id="IPR028082">
    <property type="entry name" value="Peripla_BP_I"/>
</dbReference>
<dbReference type="Pfam" id="PF13377">
    <property type="entry name" value="Peripla_BP_3"/>
    <property type="match status" value="1"/>
</dbReference>
<gene>
    <name evidence="5" type="ordered locus">Marpi_1031</name>
</gene>
<evidence type="ECO:0000256" key="2">
    <source>
        <dbReference type="ARBA" id="ARBA00023125"/>
    </source>
</evidence>
<dbReference type="PRINTS" id="PR00036">
    <property type="entry name" value="HTHLACI"/>
</dbReference>
<keyword evidence="1" id="KW-0805">Transcription regulation</keyword>
<dbReference type="PANTHER" id="PTHR30146:SF24">
    <property type="entry name" value="XYLOSE OPERON REGULATORY PROTEIN"/>
    <property type="match status" value="1"/>
</dbReference>
<dbReference type="InterPro" id="IPR000843">
    <property type="entry name" value="HTH_LacI"/>
</dbReference>
<accession>H2J7V2</accession>
<feature type="domain" description="HTH lacI-type" evidence="4">
    <location>
        <begin position="3"/>
        <end position="59"/>
    </location>
</feature>
<dbReference type="STRING" id="443254.Marpi_1031"/>
<reference evidence="6" key="2">
    <citation type="submission" date="2012-01" db="EMBL/GenBank/DDBJ databases">
        <title>Complete sequence of chromosome of Marinitoga piezophila KA3.</title>
        <authorList>
            <person name="Lucas S."/>
            <person name="Han J."/>
            <person name="Lapidus A."/>
            <person name="Cheng J.-F."/>
            <person name="Goodwin L."/>
            <person name="Pitluck S."/>
            <person name="Peters L."/>
            <person name="Mikhailova N."/>
            <person name="Teshima H."/>
            <person name="Detter J.C."/>
            <person name="Han C."/>
            <person name="Tapia R."/>
            <person name="Land M."/>
            <person name="Hauser L."/>
            <person name="Kyrpides N."/>
            <person name="Ivanova N."/>
            <person name="Pagani I."/>
            <person name="Jebbar M."/>
            <person name="Vannier P."/>
            <person name="Oger P."/>
            <person name="Cario A."/>
            <person name="Bartlett D."/>
            <person name="Noll K.M."/>
            <person name="Woyke T."/>
        </authorList>
    </citation>
    <scope>NUCLEOTIDE SEQUENCE [LARGE SCALE GENOMIC DNA]</scope>
    <source>
        <strain evidence="6">DSM 14283 / JCM 11233 / KA3</strain>
    </source>
</reference>
<evidence type="ECO:0000256" key="1">
    <source>
        <dbReference type="ARBA" id="ARBA00023015"/>
    </source>
</evidence>
<dbReference type="SUPFAM" id="SSF53822">
    <property type="entry name" value="Periplasmic binding protein-like I"/>
    <property type="match status" value="1"/>
</dbReference>
<sequence>MKITIKDVAREANVSIATVSRVLNGTGKVNKKTKEQVLKAVKKLGYKTSTIPLAQDLKIIGILVPDLFAYHYSEIIEGATETLRKNGYGSIIATFNGRILEEEVAIEYFFTRRVYGVIVCTSEEDDEKLRRLLDIAIPVVTVDRENTDFRFDSVNIDNYLGGKMVAKYLLSKGHKKFLHITGDIDLYSIRYRRDGFKYQIEKSGGRVNVLESSFTTGTTYKKLKEYIRKNGVDFTAIFTSDDLIALETLKVLYDEGIKVPDDVSVMGFDDGYMAQFSIPPLTTVKQPRKEMGKMAARLLIDRLNPEKRNSVVRKMMMSLEIVERESVKNIER</sequence>
<dbReference type="AlphaFoldDB" id="H2J7V2"/>
<dbReference type="CDD" id="cd01392">
    <property type="entry name" value="HTH_LacI"/>
    <property type="match status" value="1"/>
</dbReference>
<dbReference type="GO" id="GO:0003700">
    <property type="term" value="F:DNA-binding transcription factor activity"/>
    <property type="evidence" value="ECO:0007669"/>
    <property type="project" value="TreeGrafter"/>
</dbReference>
<dbReference type="eggNOG" id="COG1609">
    <property type="taxonomic scope" value="Bacteria"/>
</dbReference>
<evidence type="ECO:0000256" key="3">
    <source>
        <dbReference type="ARBA" id="ARBA00023163"/>
    </source>
</evidence>
<dbReference type="SUPFAM" id="SSF47413">
    <property type="entry name" value="lambda repressor-like DNA-binding domains"/>
    <property type="match status" value="1"/>
</dbReference>
<dbReference type="InterPro" id="IPR010982">
    <property type="entry name" value="Lambda_DNA-bd_dom_sf"/>
</dbReference>
<protein>
    <submittedName>
        <fullName evidence="5">Transcriptional regulator</fullName>
    </submittedName>
</protein>
<dbReference type="KEGG" id="mpz:Marpi_1031"/>
<keyword evidence="6" id="KW-1185">Reference proteome</keyword>
<dbReference type="RefSeq" id="WP_014296515.1">
    <property type="nucleotide sequence ID" value="NC_016751.1"/>
</dbReference>
<dbReference type="SMART" id="SM00354">
    <property type="entry name" value="HTH_LACI"/>
    <property type="match status" value="1"/>
</dbReference>
<dbReference type="Gene3D" id="3.40.50.2300">
    <property type="match status" value="2"/>
</dbReference>
<dbReference type="Gene3D" id="1.10.260.40">
    <property type="entry name" value="lambda repressor-like DNA-binding domains"/>
    <property type="match status" value="1"/>
</dbReference>
<dbReference type="EMBL" id="CP003257">
    <property type="protein sequence ID" value="AEX85443.1"/>
    <property type="molecule type" value="Genomic_DNA"/>
</dbReference>
<name>H2J7V2_MARPK</name>